<gene>
    <name evidence="1" type="ORF">NCTC10976_00609</name>
</gene>
<evidence type="ECO:0000313" key="1">
    <source>
        <dbReference type="EMBL" id="VEJ16520.1"/>
    </source>
</evidence>
<proteinExistence type="predicted"/>
<evidence type="ECO:0000313" key="2">
    <source>
        <dbReference type="Proteomes" id="UP000275510"/>
    </source>
</evidence>
<dbReference type="EMBL" id="LR134515">
    <property type="protein sequence ID" value="VEJ16520.1"/>
    <property type="molecule type" value="Genomic_DNA"/>
</dbReference>
<protein>
    <submittedName>
        <fullName evidence="1">Uncharacterized protein</fullName>
    </submittedName>
</protein>
<dbReference type="RefSeq" id="WP_005600660.1">
    <property type="nucleotide sequence ID" value="NZ_CBDBTA010000010.1"/>
</dbReference>
<organism evidence="1 2">
    <name type="scientific">Actinobacillus pleuropneumoniae</name>
    <name type="common">Haemophilus pleuropneumoniae</name>
    <dbReference type="NCBI Taxonomy" id="715"/>
    <lineage>
        <taxon>Bacteria</taxon>
        <taxon>Pseudomonadati</taxon>
        <taxon>Pseudomonadota</taxon>
        <taxon>Gammaproteobacteria</taxon>
        <taxon>Pasteurellales</taxon>
        <taxon>Pasteurellaceae</taxon>
        <taxon>Actinobacillus</taxon>
    </lineage>
</organism>
<sequence>MKKNSSLNSITQAIKFALVCVGGLISQDSEQSPLFLHSIEHIAMPSNSASKMQKAFASSIAGFTSMVESMRKDNIPFLLANSISSKEIEDFHDDILELQGLISVVEQQTSFSDFRNIVKKLRKFNHQLELLYQDIATYAYKQEADQVILSRAINMETAHSFDSSHSRDDIYRTLLG</sequence>
<accession>A0A3S4Y2Y9</accession>
<dbReference type="AlphaFoldDB" id="A0A3S4Y2Y9"/>
<dbReference type="Proteomes" id="UP000275510">
    <property type="component" value="Chromosome"/>
</dbReference>
<name>A0A3S4Y2Y9_ACTPL</name>
<reference evidence="1 2" key="1">
    <citation type="submission" date="2018-12" db="EMBL/GenBank/DDBJ databases">
        <authorList>
            <consortium name="Pathogen Informatics"/>
        </authorList>
    </citation>
    <scope>NUCLEOTIDE SEQUENCE [LARGE SCALE GENOMIC DNA]</scope>
    <source>
        <strain evidence="1 2">NCTC10976</strain>
    </source>
</reference>